<comment type="caution">
    <text evidence="2">The sequence shown here is derived from an EMBL/GenBank/DDBJ whole genome shotgun (WGS) entry which is preliminary data.</text>
</comment>
<feature type="compositionally biased region" description="Basic and acidic residues" evidence="1">
    <location>
        <begin position="191"/>
        <end position="214"/>
    </location>
</feature>
<organism evidence="2 3">
    <name type="scientific">Rhodotorula taiwanensis</name>
    <dbReference type="NCBI Taxonomy" id="741276"/>
    <lineage>
        <taxon>Eukaryota</taxon>
        <taxon>Fungi</taxon>
        <taxon>Dikarya</taxon>
        <taxon>Basidiomycota</taxon>
        <taxon>Pucciniomycotina</taxon>
        <taxon>Microbotryomycetes</taxon>
        <taxon>Sporidiobolales</taxon>
        <taxon>Sporidiobolaceae</taxon>
        <taxon>Rhodotorula</taxon>
    </lineage>
</organism>
<evidence type="ECO:0000313" key="3">
    <source>
        <dbReference type="Proteomes" id="UP000237144"/>
    </source>
</evidence>
<evidence type="ECO:0000313" key="2">
    <source>
        <dbReference type="EMBL" id="POY72223.1"/>
    </source>
</evidence>
<protein>
    <submittedName>
        <fullName evidence="2">Uncharacterized protein</fullName>
    </submittedName>
</protein>
<reference evidence="2 3" key="1">
    <citation type="journal article" date="2018" name="Front. Microbiol.">
        <title>Prospects for Fungal Bioremediation of Acidic Radioactive Waste Sites: Characterization and Genome Sequence of Rhodotorula taiwanensis MD1149.</title>
        <authorList>
            <person name="Tkavc R."/>
            <person name="Matrosova V.Y."/>
            <person name="Grichenko O.E."/>
            <person name="Gostincar C."/>
            <person name="Volpe R.P."/>
            <person name="Klimenkova P."/>
            <person name="Gaidamakova E.K."/>
            <person name="Zhou C.E."/>
            <person name="Stewart B.J."/>
            <person name="Lyman M.G."/>
            <person name="Malfatti S.A."/>
            <person name="Rubinfeld B."/>
            <person name="Courtot M."/>
            <person name="Singh J."/>
            <person name="Dalgard C.L."/>
            <person name="Hamilton T."/>
            <person name="Frey K.G."/>
            <person name="Gunde-Cimerman N."/>
            <person name="Dugan L."/>
            <person name="Daly M.J."/>
        </authorList>
    </citation>
    <scope>NUCLEOTIDE SEQUENCE [LARGE SCALE GENOMIC DNA]</scope>
    <source>
        <strain evidence="2 3">MD1149</strain>
    </source>
</reference>
<accession>A0A2S5B607</accession>
<evidence type="ECO:0000256" key="1">
    <source>
        <dbReference type="SAM" id="MobiDB-lite"/>
    </source>
</evidence>
<sequence length="284" mass="30636">MPSLPAGAAPPRSAVPLSPPSTSPNTATATNRTRTASRTRTDKKALLDALAEELKRARAEAELEAKRMIKVEDQVEAKHRDFLDEEIRLKAKRFANAATISNLRRDIARARQALDDAAHVDEAEAEAYLDLLQSSGSSPFSSDYGPGRPAELSREYERHAGALDRSDAARQPTIVAGYGYLAPASPPLTPGHERGPNDRLETLADRTAGTRERPTSPIGQHSRPSWQDGATPGLPASDYASPGTQPKPPVSPPQAGRDHAVPPLSRRWSRVLNGLNLTRTTSRG</sequence>
<proteinExistence type="predicted"/>
<feature type="region of interest" description="Disordered" evidence="1">
    <location>
        <begin position="180"/>
        <end position="267"/>
    </location>
</feature>
<feature type="compositionally biased region" description="Low complexity" evidence="1">
    <location>
        <begin position="23"/>
        <end position="38"/>
    </location>
</feature>
<dbReference type="AlphaFoldDB" id="A0A2S5B607"/>
<keyword evidence="3" id="KW-1185">Reference proteome</keyword>
<dbReference type="OrthoDB" id="2529685at2759"/>
<gene>
    <name evidence="2" type="ORF">BMF94_4729</name>
</gene>
<dbReference type="Proteomes" id="UP000237144">
    <property type="component" value="Unassembled WGS sequence"/>
</dbReference>
<name>A0A2S5B607_9BASI</name>
<feature type="region of interest" description="Disordered" evidence="1">
    <location>
        <begin position="1"/>
        <end position="42"/>
    </location>
</feature>
<dbReference type="EMBL" id="PJQD01000055">
    <property type="protein sequence ID" value="POY72223.1"/>
    <property type="molecule type" value="Genomic_DNA"/>
</dbReference>